<feature type="region of interest" description="Disordered" evidence="1">
    <location>
        <begin position="23"/>
        <end position="71"/>
    </location>
</feature>
<keyword evidence="3" id="KW-1185">Reference proteome</keyword>
<gene>
    <name evidence="2" type="ORF">RchiOBHm_Chr4g0405461</name>
</gene>
<evidence type="ECO:0000256" key="1">
    <source>
        <dbReference type="SAM" id="MobiDB-lite"/>
    </source>
</evidence>
<feature type="region of interest" description="Disordered" evidence="1">
    <location>
        <begin position="132"/>
        <end position="162"/>
    </location>
</feature>
<accession>A0A2P6QU31</accession>
<comment type="caution">
    <text evidence="2">The sequence shown here is derived from an EMBL/GenBank/DDBJ whole genome shotgun (WGS) entry which is preliminary data.</text>
</comment>
<feature type="compositionally biased region" description="Low complexity" evidence="1">
    <location>
        <begin position="23"/>
        <end position="46"/>
    </location>
</feature>
<name>A0A2P6QU31_ROSCH</name>
<protein>
    <submittedName>
        <fullName evidence="2">Uncharacterized protein</fullName>
    </submittedName>
</protein>
<evidence type="ECO:0000313" key="3">
    <source>
        <dbReference type="Proteomes" id="UP000238479"/>
    </source>
</evidence>
<sequence length="189" mass="20985">MPSFLSLSLPRSISLSEVLTNFTTMAPSTPPTASTTSPGPNLTTPYASPPSPRPPSSSTTSPSRRPPTSSAPSSILLVLHVWFSPPSISISTCSQIPSKHSLIHYGEKEEVHRQEKGYFPINLPRFLRSQRRRRLTRRRPSLHPSLRQPNDDPYSILADAPEDEEGDNYYDHAFENSVAVAQPLLEKQL</sequence>
<reference evidence="2 3" key="1">
    <citation type="journal article" date="2018" name="Nat. Genet.">
        <title>The Rosa genome provides new insights in the design of modern roses.</title>
        <authorList>
            <person name="Bendahmane M."/>
        </authorList>
    </citation>
    <scope>NUCLEOTIDE SEQUENCE [LARGE SCALE GENOMIC DNA]</scope>
    <source>
        <strain evidence="3">cv. Old Blush</strain>
    </source>
</reference>
<feature type="compositionally biased region" description="Basic residues" evidence="1">
    <location>
        <begin position="132"/>
        <end position="141"/>
    </location>
</feature>
<proteinExistence type="predicted"/>
<dbReference type="Proteomes" id="UP000238479">
    <property type="component" value="Chromosome 4"/>
</dbReference>
<evidence type="ECO:0000313" key="2">
    <source>
        <dbReference type="EMBL" id="PRQ37695.1"/>
    </source>
</evidence>
<feature type="compositionally biased region" description="Low complexity" evidence="1">
    <location>
        <begin position="56"/>
        <end position="71"/>
    </location>
</feature>
<dbReference type="Gramene" id="PRQ37695">
    <property type="protein sequence ID" value="PRQ37695"/>
    <property type="gene ID" value="RchiOBHm_Chr4g0405461"/>
</dbReference>
<dbReference type="EMBL" id="PDCK01000042">
    <property type="protein sequence ID" value="PRQ37695.1"/>
    <property type="molecule type" value="Genomic_DNA"/>
</dbReference>
<organism evidence="2 3">
    <name type="scientific">Rosa chinensis</name>
    <name type="common">China rose</name>
    <dbReference type="NCBI Taxonomy" id="74649"/>
    <lineage>
        <taxon>Eukaryota</taxon>
        <taxon>Viridiplantae</taxon>
        <taxon>Streptophyta</taxon>
        <taxon>Embryophyta</taxon>
        <taxon>Tracheophyta</taxon>
        <taxon>Spermatophyta</taxon>
        <taxon>Magnoliopsida</taxon>
        <taxon>eudicotyledons</taxon>
        <taxon>Gunneridae</taxon>
        <taxon>Pentapetalae</taxon>
        <taxon>rosids</taxon>
        <taxon>fabids</taxon>
        <taxon>Rosales</taxon>
        <taxon>Rosaceae</taxon>
        <taxon>Rosoideae</taxon>
        <taxon>Rosoideae incertae sedis</taxon>
        <taxon>Rosa</taxon>
    </lineage>
</organism>
<dbReference type="AlphaFoldDB" id="A0A2P6QU31"/>